<dbReference type="SUPFAM" id="SSF52058">
    <property type="entry name" value="L domain-like"/>
    <property type="match status" value="1"/>
</dbReference>
<reference evidence="5 6" key="1">
    <citation type="journal article" date="2015" name="Genome Biol.">
        <title>Comparative genomics of Steinernema reveals deeply conserved gene regulatory networks.</title>
        <authorList>
            <person name="Dillman A.R."/>
            <person name="Macchietto M."/>
            <person name="Porter C.F."/>
            <person name="Rogers A."/>
            <person name="Williams B."/>
            <person name="Antoshechkin I."/>
            <person name="Lee M.M."/>
            <person name="Goodwin Z."/>
            <person name="Lu X."/>
            <person name="Lewis E.E."/>
            <person name="Goodrich-Blair H."/>
            <person name="Stock S.P."/>
            <person name="Adams B.J."/>
            <person name="Sternberg P.W."/>
            <person name="Mortazavi A."/>
        </authorList>
    </citation>
    <scope>NUCLEOTIDE SEQUENCE [LARGE SCALE GENOMIC DNA]</scope>
    <source>
        <strain evidence="5 6">ALL</strain>
    </source>
</reference>
<evidence type="ECO:0000313" key="5">
    <source>
        <dbReference type="EMBL" id="TKR93763.1"/>
    </source>
</evidence>
<dbReference type="Proteomes" id="UP000298663">
    <property type="component" value="Unassembled WGS sequence"/>
</dbReference>
<protein>
    <recommendedName>
        <fullName evidence="7">U2A'/phosphoprotein 32 family A C-terminal domain-containing protein</fullName>
    </recommendedName>
</protein>
<evidence type="ECO:0000256" key="1">
    <source>
        <dbReference type="ARBA" id="ARBA00022614"/>
    </source>
</evidence>
<evidence type="ECO:0008006" key="7">
    <source>
        <dbReference type="Google" id="ProtNLM"/>
    </source>
</evidence>
<dbReference type="EMBL" id="AZBU02000002">
    <property type="protein sequence ID" value="TKR93763.1"/>
    <property type="molecule type" value="Genomic_DNA"/>
</dbReference>
<dbReference type="InterPro" id="IPR032675">
    <property type="entry name" value="LRR_dom_sf"/>
</dbReference>
<dbReference type="AlphaFoldDB" id="A0A4U5PC58"/>
<dbReference type="STRING" id="34508.A0A4U5PC58"/>
<keyword evidence="6" id="KW-1185">Reference proteome</keyword>
<evidence type="ECO:0000313" key="6">
    <source>
        <dbReference type="Proteomes" id="UP000298663"/>
    </source>
</evidence>
<evidence type="ECO:0000256" key="3">
    <source>
        <dbReference type="ARBA" id="ARBA00025777"/>
    </source>
</evidence>
<gene>
    <name evidence="5" type="ORF">L596_008164</name>
</gene>
<feature type="compositionally biased region" description="Acidic residues" evidence="4">
    <location>
        <begin position="152"/>
        <end position="180"/>
    </location>
</feature>
<dbReference type="FunFam" id="3.80.10.10:FF:000131">
    <property type="entry name" value="acidic leucine-rich nuclear phosphoprotein 32-related protein-like"/>
    <property type="match status" value="1"/>
</dbReference>
<dbReference type="PROSITE" id="PS51450">
    <property type="entry name" value="LRR"/>
    <property type="match status" value="1"/>
</dbReference>
<dbReference type="PANTHER" id="PTHR11375">
    <property type="entry name" value="ACIDIC LEUCINE-RICH NUCLEAR PHOSPHOPROTEIN 32"/>
    <property type="match status" value="1"/>
</dbReference>
<dbReference type="GO" id="GO:0005634">
    <property type="term" value="C:nucleus"/>
    <property type="evidence" value="ECO:0007669"/>
    <property type="project" value="TreeGrafter"/>
</dbReference>
<sequence length="226" mass="25103">MTDMEKHIEIEIKGQKAGEVTELILDNCKSNGSVSGITKEFENLKNISMINCGLTSLEGFPKLPSLTRVDLSENKISNFEPLLGSPNITHLLLCANKIAAVSELESLKGLEKLESLDLYNCEVSKGDNEEYRKQVFEMFENLKFLDGTDVHGEEDDSDVDSVGEDGGEDHLDDLDDEEEGVGLSYLESSKVMDEDESEEYAPQDDDGEEQPSRGTKRKRDEAGDDE</sequence>
<proteinExistence type="inferred from homology"/>
<dbReference type="InterPro" id="IPR001611">
    <property type="entry name" value="Leu-rich_rpt"/>
</dbReference>
<comment type="similarity">
    <text evidence="3">Belongs to the ANP32 family.</text>
</comment>
<accession>A0A4U5PC58</accession>
<dbReference type="OrthoDB" id="2160613at2759"/>
<dbReference type="Pfam" id="PF14580">
    <property type="entry name" value="LRR_9"/>
    <property type="match status" value="1"/>
</dbReference>
<dbReference type="GO" id="GO:0042393">
    <property type="term" value="F:histone binding"/>
    <property type="evidence" value="ECO:0007669"/>
    <property type="project" value="TreeGrafter"/>
</dbReference>
<reference evidence="5 6" key="2">
    <citation type="journal article" date="2019" name="G3 (Bethesda)">
        <title>Hybrid Assembly of the Genome of the Entomopathogenic Nematode Steinernema carpocapsae Identifies the X-Chromosome.</title>
        <authorList>
            <person name="Serra L."/>
            <person name="Macchietto M."/>
            <person name="Macias-Munoz A."/>
            <person name="McGill C.J."/>
            <person name="Rodriguez I.M."/>
            <person name="Rodriguez B."/>
            <person name="Murad R."/>
            <person name="Mortazavi A."/>
        </authorList>
    </citation>
    <scope>NUCLEOTIDE SEQUENCE [LARGE SCALE GENOMIC DNA]</scope>
    <source>
        <strain evidence="5 6">ALL</strain>
    </source>
</reference>
<dbReference type="Gene3D" id="3.80.10.10">
    <property type="entry name" value="Ribonuclease Inhibitor"/>
    <property type="match status" value="1"/>
</dbReference>
<dbReference type="PANTHER" id="PTHR11375:SF0">
    <property type="entry name" value="ACIDIC LEUCINE-RICH NUCLEAR PHOSPHOPROTEIN 32 FAMILY MEMBER A"/>
    <property type="match status" value="1"/>
</dbReference>
<evidence type="ECO:0000256" key="2">
    <source>
        <dbReference type="ARBA" id="ARBA00022737"/>
    </source>
</evidence>
<name>A0A4U5PC58_STECR</name>
<organism evidence="5 6">
    <name type="scientific">Steinernema carpocapsae</name>
    <name type="common">Entomopathogenic nematode</name>
    <dbReference type="NCBI Taxonomy" id="34508"/>
    <lineage>
        <taxon>Eukaryota</taxon>
        <taxon>Metazoa</taxon>
        <taxon>Ecdysozoa</taxon>
        <taxon>Nematoda</taxon>
        <taxon>Chromadorea</taxon>
        <taxon>Rhabditida</taxon>
        <taxon>Tylenchina</taxon>
        <taxon>Panagrolaimomorpha</taxon>
        <taxon>Strongyloidoidea</taxon>
        <taxon>Steinernematidae</taxon>
        <taxon>Steinernema</taxon>
    </lineage>
</organism>
<evidence type="ECO:0000256" key="4">
    <source>
        <dbReference type="SAM" id="MobiDB-lite"/>
    </source>
</evidence>
<keyword evidence="2" id="KW-0677">Repeat</keyword>
<feature type="region of interest" description="Disordered" evidence="4">
    <location>
        <begin position="147"/>
        <end position="226"/>
    </location>
</feature>
<dbReference type="InterPro" id="IPR045081">
    <property type="entry name" value="AN32"/>
</dbReference>
<feature type="compositionally biased region" description="Acidic residues" evidence="4">
    <location>
        <begin position="193"/>
        <end position="209"/>
    </location>
</feature>
<comment type="caution">
    <text evidence="5">The sequence shown here is derived from an EMBL/GenBank/DDBJ whole genome shotgun (WGS) entry which is preliminary data.</text>
</comment>
<keyword evidence="1" id="KW-0433">Leucine-rich repeat</keyword>